<dbReference type="PROSITE" id="PS51071">
    <property type="entry name" value="HTH_RPIR"/>
    <property type="match status" value="1"/>
</dbReference>
<dbReference type="PROSITE" id="PS51464">
    <property type="entry name" value="SIS"/>
    <property type="match status" value="1"/>
</dbReference>
<dbReference type="SUPFAM" id="SSF46689">
    <property type="entry name" value="Homeodomain-like"/>
    <property type="match status" value="1"/>
</dbReference>
<sequence length="286" mass="32247">MSNVYQNIAGQIGEMSKSHVKVATYILENQTTVPFLTVGKLAKMAGVSDATVVRFATSLGYSGYPEMQQYMQSSVQQQLTTTDRLKMSQKVYNRGNSGVYEVFQDDIANIKSTMEKLDEAEFYKAVECLLQARRVYVIANRSAISLGVFLQYYLQIVLNNVEMLQSLEASSEKLYNLSEEDVVIGISFSRYTKSTVQMFSFAKEKNAKTIAITDNLLSPLIPHADIPLTVSSQMPSFIDSFVAPLSLINALIMFVGKEKQEDIQDRLEVLEDIWSHFDVFQRGKME</sequence>
<dbReference type="Gene3D" id="1.10.10.10">
    <property type="entry name" value="Winged helix-like DNA-binding domain superfamily/Winged helix DNA-binding domain"/>
    <property type="match status" value="1"/>
</dbReference>
<keyword evidence="2" id="KW-0238">DNA-binding</keyword>
<dbReference type="InterPro" id="IPR035472">
    <property type="entry name" value="RpiR-like_SIS"/>
</dbReference>
<dbReference type="RefSeq" id="WP_127760553.1">
    <property type="nucleotide sequence ID" value="NZ_CP026095.1"/>
</dbReference>
<keyword evidence="3" id="KW-0804">Transcription</keyword>
<dbReference type="Pfam" id="PF01418">
    <property type="entry name" value="HTH_6"/>
    <property type="match status" value="1"/>
</dbReference>
<dbReference type="Proteomes" id="UP000283095">
    <property type="component" value="Chromosome"/>
</dbReference>
<evidence type="ECO:0000313" key="6">
    <source>
        <dbReference type="EMBL" id="AZV43325.1"/>
    </source>
</evidence>
<accession>A0A3Q9RJU5</accession>
<dbReference type="SUPFAM" id="SSF53697">
    <property type="entry name" value="SIS domain"/>
    <property type="match status" value="1"/>
</dbReference>
<dbReference type="GO" id="GO:0003700">
    <property type="term" value="F:DNA-binding transcription factor activity"/>
    <property type="evidence" value="ECO:0007669"/>
    <property type="project" value="InterPro"/>
</dbReference>
<dbReference type="InterPro" id="IPR047640">
    <property type="entry name" value="RpiR-like"/>
</dbReference>
<dbReference type="CDD" id="cd05013">
    <property type="entry name" value="SIS_RpiR"/>
    <property type="match status" value="1"/>
</dbReference>
<dbReference type="Pfam" id="PF01380">
    <property type="entry name" value="SIS"/>
    <property type="match status" value="1"/>
</dbReference>
<dbReference type="GO" id="GO:0003677">
    <property type="term" value="F:DNA binding"/>
    <property type="evidence" value="ECO:0007669"/>
    <property type="project" value="UniProtKB-KW"/>
</dbReference>
<evidence type="ECO:0000256" key="1">
    <source>
        <dbReference type="ARBA" id="ARBA00023015"/>
    </source>
</evidence>
<name>A0A3Q9RJU5_9BACI</name>
<dbReference type="GO" id="GO:0097367">
    <property type="term" value="F:carbohydrate derivative binding"/>
    <property type="evidence" value="ECO:0007669"/>
    <property type="project" value="InterPro"/>
</dbReference>
<organism evidence="6 7">
    <name type="scientific">Peribacillus asahii</name>
    <dbReference type="NCBI Taxonomy" id="228899"/>
    <lineage>
        <taxon>Bacteria</taxon>
        <taxon>Bacillati</taxon>
        <taxon>Bacillota</taxon>
        <taxon>Bacilli</taxon>
        <taxon>Bacillales</taxon>
        <taxon>Bacillaceae</taxon>
        <taxon>Peribacillus</taxon>
    </lineage>
</organism>
<evidence type="ECO:0000259" key="4">
    <source>
        <dbReference type="PROSITE" id="PS51071"/>
    </source>
</evidence>
<dbReference type="GO" id="GO:1901135">
    <property type="term" value="P:carbohydrate derivative metabolic process"/>
    <property type="evidence" value="ECO:0007669"/>
    <property type="project" value="InterPro"/>
</dbReference>
<dbReference type="PANTHER" id="PTHR30514:SF18">
    <property type="entry name" value="RPIR-FAMILY TRANSCRIPTIONAL REGULATOR"/>
    <property type="match status" value="1"/>
</dbReference>
<reference evidence="6 7" key="1">
    <citation type="submission" date="2018-01" db="EMBL/GenBank/DDBJ databases">
        <title>Bacillus asahii Genome sequencing and assembly.</title>
        <authorList>
            <person name="Jiang H."/>
            <person name="Feng Y."/>
            <person name="Zhao F."/>
            <person name="Lin X."/>
        </authorList>
    </citation>
    <scope>NUCLEOTIDE SEQUENCE [LARGE SCALE GENOMIC DNA]</scope>
    <source>
        <strain evidence="6 7">OM18</strain>
    </source>
</reference>
<dbReference type="OrthoDB" id="2930at2"/>
<keyword evidence="1" id="KW-0805">Transcription regulation</keyword>
<dbReference type="Gene3D" id="3.40.50.10490">
    <property type="entry name" value="Glucose-6-phosphate isomerase like protein, domain 1"/>
    <property type="match status" value="1"/>
</dbReference>
<dbReference type="InterPro" id="IPR046348">
    <property type="entry name" value="SIS_dom_sf"/>
</dbReference>
<dbReference type="InterPro" id="IPR009057">
    <property type="entry name" value="Homeodomain-like_sf"/>
</dbReference>
<evidence type="ECO:0008006" key="8">
    <source>
        <dbReference type="Google" id="ProtNLM"/>
    </source>
</evidence>
<dbReference type="InterPro" id="IPR000281">
    <property type="entry name" value="HTH_RpiR"/>
</dbReference>
<protein>
    <recommendedName>
        <fullName evidence="8">MurR/RpiR family transcriptional regulator</fullName>
    </recommendedName>
</protein>
<proteinExistence type="predicted"/>
<dbReference type="AlphaFoldDB" id="A0A3Q9RJU5"/>
<gene>
    <name evidence="6" type="ORF">BAOM_2716</name>
</gene>
<evidence type="ECO:0000259" key="5">
    <source>
        <dbReference type="PROSITE" id="PS51464"/>
    </source>
</evidence>
<feature type="domain" description="HTH rpiR-type" evidence="4">
    <location>
        <begin position="2"/>
        <end position="78"/>
    </location>
</feature>
<evidence type="ECO:0000256" key="3">
    <source>
        <dbReference type="ARBA" id="ARBA00023163"/>
    </source>
</evidence>
<dbReference type="InterPro" id="IPR001347">
    <property type="entry name" value="SIS_dom"/>
</dbReference>
<dbReference type="InterPro" id="IPR036388">
    <property type="entry name" value="WH-like_DNA-bd_sf"/>
</dbReference>
<feature type="domain" description="SIS" evidence="5">
    <location>
        <begin position="125"/>
        <end position="261"/>
    </location>
</feature>
<evidence type="ECO:0000313" key="7">
    <source>
        <dbReference type="Proteomes" id="UP000283095"/>
    </source>
</evidence>
<dbReference type="PANTHER" id="PTHR30514">
    <property type="entry name" value="GLUCOKINASE"/>
    <property type="match status" value="1"/>
</dbReference>
<dbReference type="EMBL" id="CP026095">
    <property type="protein sequence ID" value="AZV43325.1"/>
    <property type="molecule type" value="Genomic_DNA"/>
</dbReference>
<evidence type="ECO:0000256" key="2">
    <source>
        <dbReference type="ARBA" id="ARBA00023125"/>
    </source>
</evidence>
<dbReference type="KEGG" id="pasa:BAOM_2716"/>